<dbReference type="RefSeq" id="WP_126812029.1">
    <property type="nucleotide sequence ID" value="NZ_NGKC01000002.1"/>
</dbReference>
<evidence type="ECO:0000313" key="2">
    <source>
        <dbReference type="Proteomes" id="UP000286773"/>
    </source>
</evidence>
<dbReference type="EMBL" id="NGKC01000002">
    <property type="protein sequence ID" value="RSU13763.1"/>
    <property type="molecule type" value="Genomic_DNA"/>
</dbReference>
<evidence type="ECO:0000313" key="1">
    <source>
        <dbReference type="EMBL" id="RSU13763.1"/>
    </source>
</evidence>
<name>A0A430B089_9ENTE</name>
<protein>
    <submittedName>
        <fullName evidence="1">Uncharacterized protein</fullName>
    </submittedName>
</protein>
<sequence length="60" mass="7234">MTENYQDLEARCSDKYRSDRYRSRQFISNRCTLNDLQELKQLIAAREIELKRIVPLSRAQ</sequence>
<accession>A0A430B089</accession>
<dbReference type="AlphaFoldDB" id="A0A430B089"/>
<proteinExistence type="predicted"/>
<gene>
    <name evidence="1" type="ORF">CBF27_02355</name>
</gene>
<organism evidence="1 2">
    <name type="scientific">Vagococcus acidifermentans</name>
    <dbReference type="NCBI Taxonomy" id="564710"/>
    <lineage>
        <taxon>Bacteria</taxon>
        <taxon>Bacillati</taxon>
        <taxon>Bacillota</taxon>
        <taxon>Bacilli</taxon>
        <taxon>Lactobacillales</taxon>
        <taxon>Enterococcaceae</taxon>
        <taxon>Vagococcus</taxon>
    </lineage>
</organism>
<reference evidence="1 2" key="1">
    <citation type="submission" date="2017-05" db="EMBL/GenBank/DDBJ databases">
        <title>Vagococcus spp. assemblies.</title>
        <authorList>
            <person name="Gulvik C.A."/>
        </authorList>
    </citation>
    <scope>NUCLEOTIDE SEQUENCE [LARGE SCALE GENOMIC DNA]</scope>
    <source>
        <strain evidence="1 2">LMG 24798</strain>
    </source>
</reference>
<keyword evidence="2" id="KW-1185">Reference proteome</keyword>
<comment type="caution">
    <text evidence="1">The sequence shown here is derived from an EMBL/GenBank/DDBJ whole genome shotgun (WGS) entry which is preliminary data.</text>
</comment>
<dbReference type="Proteomes" id="UP000286773">
    <property type="component" value="Unassembled WGS sequence"/>
</dbReference>